<dbReference type="SMART" id="SM00448">
    <property type="entry name" value="REC"/>
    <property type="match status" value="1"/>
</dbReference>
<dbReference type="InterPro" id="IPR036388">
    <property type="entry name" value="WH-like_DNA-bd_sf"/>
</dbReference>
<dbReference type="InterPro" id="IPR008327">
    <property type="entry name" value="Sig_transdc_resp-reg_antiterm"/>
</dbReference>
<comment type="caution">
    <text evidence="6">The sequence shown here is derived from an EMBL/GenBank/DDBJ whole genome shotgun (WGS) entry which is preliminary data.</text>
</comment>
<evidence type="ECO:0000313" key="7">
    <source>
        <dbReference type="Proteomes" id="UP001204798"/>
    </source>
</evidence>
<evidence type="ECO:0000256" key="2">
    <source>
        <dbReference type="PROSITE-ProRule" id="PRU00169"/>
    </source>
</evidence>
<accession>A0ABT2EIV8</accession>
<feature type="coiled-coil region" evidence="3">
    <location>
        <begin position="117"/>
        <end position="144"/>
    </location>
</feature>
<dbReference type="InterPro" id="IPR011006">
    <property type="entry name" value="CheY-like_superfamily"/>
</dbReference>
<evidence type="ECO:0000256" key="3">
    <source>
        <dbReference type="SAM" id="Coils"/>
    </source>
</evidence>
<dbReference type="PROSITE" id="PS50110">
    <property type="entry name" value="RESPONSE_REGULATORY"/>
    <property type="match status" value="1"/>
</dbReference>
<feature type="domain" description="ANTAR" evidence="5">
    <location>
        <begin position="124"/>
        <end position="185"/>
    </location>
</feature>
<evidence type="ECO:0000256" key="1">
    <source>
        <dbReference type="ARBA" id="ARBA00023125"/>
    </source>
</evidence>
<keyword evidence="1" id="KW-0238">DNA-binding</keyword>
<dbReference type="SMART" id="SM01012">
    <property type="entry name" value="ANTAR"/>
    <property type="match status" value="1"/>
</dbReference>
<dbReference type="PANTHER" id="PTHR48111:SF69">
    <property type="entry name" value="RESPONSE REGULATOR RECEIVER"/>
    <property type="match status" value="1"/>
</dbReference>
<feature type="modified residue" description="4-aspartylphosphate" evidence="2">
    <location>
        <position position="54"/>
    </location>
</feature>
<evidence type="ECO:0000259" key="5">
    <source>
        <dbReference type="PROSITE" id="PS50921"/>
    </source>
</evidence>
<dbReference type="Proteomes" id="UP001204798">
    <property type="component" value="Unassembled WGS sequence"/>
</dbReference>
<gene>
    <name evidence="6" type="ORF">M2350_000259</name>
</gene>
<dbReference type="Gene3D" id="1.10.10.10">
    <property type="entry name" value="Winged helix-like DNA-binding domain superfamily/Winged helix DNA-binding domain"/>
    <property type="match status" value="1"/>
</dbReference>
<feature type="domain" description="Response regulatory" evidence="4">
    <location>
        <begin position="4"/>
        <end position="118"/>
    </location>
</feature>
<name>A0ABT2EIV8_9BACT</name>
<keyword evidence="3" id="KW-0175">Coiled coil</keyword>
<protein>
    <submittedName>
        <fullName evidence="6">Response regulator NasT</fullName>
    </submittedName>
</protein>
<dbReference type="Pfam" id="PF00072">
    <property type="entry name" value="Response_reg"/>
    <property type="match status" value="1"/>
</dbReference>
<keyword evidence="2" id="KW-0597">Phosphoprotein</keyword>
<dbReference type="InterPro" id="IPR005561">
    <property type="entry name" value="ANTAR"/>
</dbReference>
<dbReference type="InterPro" id="IPR001789">
    <property type="entry name" value="Sig_transdc_resp-reg_receiver"/>
</dbReference>
<dbReference type="PROSITE" id="PS50921">
    <property type="entry name" value="ANTAR"/>
    <property type="match status" value="1"/>
</dbReference>
<reference evidence="6 7" key="1">
    <citation type="submission" date="2022-08" db="EMBL/GenBank/DDBJ databases">
        <title>Bacterial and archaeal communities from various locations to study Microbial Dark Matter (Phase II).</title>
        <authorList>
            <person name="Stepanauskas R."/>
        </authorList>
    </citation>
    <scope>NUCLEOTIDE SEQUENCE [LARGE SCALE GENOMIC DNA]</scope>
    <source>
        <strain evidence="6 7">PD1</strain>
    </source>
</reference>
<dbReference type="RefSeq" id="WP_259092513.1">
    <property type="nucleotide sequence ID" value="NZ_CP130454.1"/>
</dbReference>
<dbReference type="Pfam" id="PF03861">
    <property type="entry name" value="ANTAR"/>
    <property type="match status" value="1"/>
</dbReference>
<dbReference type="InterPro" id="IPR039420">
    <property type="entry name" value="WalR-like"/>
</dbReference>
<evidence type="ECO:0000259" key="4">
    <source>
        <dbReference type="PROSITE" id="PS50110"/>
    </source>
</evidence>
<dbReference type="Gene3D" id="3.40.50.2300">
    <property type="match status" value="1"/>
</dbReference>
<dbReference type="SUPFAM" id="SSF52172">
    <property type="entry name" value="CheY-like"/>
    <property type="match status" value="1"/>
</dbReference>
<dbReference type="EMBL" id="JANUCP010000001">
    <property type="protein sequence ID" value="MCS3917862.1"/>
    <property type="molecule type" value="Genomic_DNA"/>
</dbReference>
<proteinExistence type="predicted"/>
<dbReference type="PIRSF" id="PIRSF036382">
    <property type="entry name" value="RR_antiterm"/>
    <property type="match status" value="1"/>
</dbReference>
<keyword evidence="7" id="KW-1185">Reference proteome</keyword>
<evidence type="ECO:0000313" key="6">
    <source>
        <dbReference type="EMBL" id="MCS3917862.1"/>
    </source>
</evidence>
<sequence>MPVRVLVAEDEYLVREEIKASLTELGHIVVGEASDGETALNLAKSVKPDAAVLDIKMPGKDGIEVARELVKEGICAAVLLTAYALPEFIQRAKEAGAFGFLTKPFDPKALDAALQIAVARFHEFRKLQEEISELEEELATRKLVERAKGLLMKHYNLSEDEAYRLLQRRSMETRKPMREVAEAVLMTLELMEEPKATRKKR</sequence>
<dbReference type="PANTHER" id="PTHR48111">
    <property type="entry name" value="REGULATOR OF RPOS"/>
    <property type="match status" value="1"/>
</dbReference>
<organism evidence="6 7">
    <name type="scientific">Candidatus Fervidibacter sacchari</name>
    <dbReference type="NCBI Taxonomy" id="1448929"/>
    <lineage>
        <taxon>Bacteria</taxon>
        <taxon>Candidatus Fervidibacterota</taxon>
        <taxon>Candidatus Fervidibacter</taxon>
    </lineage>
</organism>